<comment type="similarity">
    <text evidence="1">Belongs to the LysR transcriptional regulatory family.</text>
</comment>
<dbReference type="InterPro" id="IPR036390">
    <property type="entry name" value="WH_DNA-bd_sf"/>
</dbReference>
<dbReference type="SUPFAM" id="SSF46785">
    <property type="entry name" value="Winged helix' DNA-binding domain"/>
    <property type="match status" value="1"/>
</dbReference>
<dbReference type="Gene3D" id="1.10.10.10">
    <property type="entry name" value="Winged helix-like DNA-binding domain superfamily/Winged helix DNA-binding domain"/>
    <property type="match status" value="1"/>
</dbReference>
<keyword evidence="4" id="KW-0804">Transcription</keyword>
<keyword evidence="2" id="KW-0805">Transcription regulation</keyword>
<evidence type="ECO:0000256" key="4">
    <source>
        <dbReference type="ARBA" id="ARBA00023163"/>
    </source>
</evidence>
<dbReference type="Pfam" id="PF03466">
    <property type="entry name" value="LysR_substrate"/>
    <property type="match status" value="1"/>
</dbReference>
<proteinExistence type="inferred from homology"/>
<dbReference type="PROSITE" id="PS50931">
    <property type="entry name" value="HTH_LYSR"/>
    <property type="match status" value="1"/>
</dbReference>
<dbReference type="Gene3D" id="3.40.190.290">
    <property type="match status" value="1"/>
</dbReference>
<evidence type="ECO:0000256" key="1">
    <source>
        <dbReference type="ARBA" id="ARBA00009437"/>
    </source>
</evidence>
<dbReference type="FunFam" id="1.10.10.10:FF:000001">
    <property type="entry name" value="LysR family transcriptional regulator"/>
    <property type="match status" value="1"/>
</dbReference>
<reference evidence="6 7" key="1">
    <citation type="submission" date="2016-10" db="EMBL/GenBank/DDBJ databases">
        <authorList>
            <person name="de Groot N.N."/>
        </authorList>
    </citation>
    <scope>NUCLEOTIDE SEQUENCE [LARGE SCALE GENOMIC DNA]</scope>
    <source>
        <strain evidence="6 7">LMG 2247</strain>
    </source>
</reference>
<dbReference type="PANTHER" id="PTHR30126">
    <property type="entry name" value="HTH-TYPE TRANSCRIPTIONAL REGULATOR"/>
    <property type="match status" value="1"/>
</dbReference>
<dbReference type="PRINTS" id="PR00039">
    <property type="entry name" value="HTHLYSR"/>
</dbReference>
<dbReference type="InterPro" id="IPR000847">
    <property type="entry name" value="LysR_HTH_N"/>
</dbReference>
<evidence type="ECO:0000256" key="3">
    <source>
        <dbReference type="ARBA" id="ARBA00023125"/>
    </source>
</evidence>
<dbReference type="PANTHER" id="PTHR30126:SF91">
    <property type="entry name" value="LYSR FAMILY TRANSCRIPTIONAL REGULATOR"/>
    <property type="match status" value="1"/>
</dbReference>
<evidence type="ECO:0000313" key="6">
    <source>
        <dbReference type="EMBL" id="SDI62614.1"/>
    </source>
</evidence>
<dbReference type="Pfam" id="PF00126">
    <property type="entry name" value="HTH_1"/>
    <property type="match status" value="1"/>
</dbReference>
<organism evidence="6 7">
    <name type="scientific">Paraburkholderia phenazinium</name>
    <dbReference type="NCBI Taxonomy" id="60549"/>
    <lineage>
        <taxon>Bacteria</taxon>
        <taxon>Pseudomonadati</taxon>
        <taxon>Pseudomonadota</taxon>
        <taxon>Betaproteobacteria</taxon>
        <taxon>Burkholderiales</taxon>
        <taxon>Burkholderiaceae</taxon>
        <taxon>Paraburkholderia</taxon>
    </lineage>
</organism>
<dbReference type="InterPro" id="IPR005119">
    <property type="entry name" value="LysR_subst-bd"/>
</dbReference>
<feature type="domain" description="HTH lysR-type" evidence="5">
    <location>
        <begin position="5"/>
        <end position="62"/>
    </location>
</feature>
<name>A0A1G8M3U5_9BURK</name>
<dbReference type="InterPro" id="IPR036388">
    <property type="entry name" value="WH-like_DNA-bd_sf"/>
</dbReference>
<dbReference type="SUPFAM" id="SSF53850">
    <property type="entry name" value="Periplasmic binding protein-like II"/>
    <property type="match status" value="1"/>
</dbReference>
<dbReference type="GO" id="GO:0003700">
    <property type="term" value="F:DNA-binding transcription factor activity"/>
    <property type="evidence" value="ECO:0007669"/>
    <property type="project" value="InterPro"/>
</dbReference>
<dbReference type="GO" id="GO:0000976">
    <property type="term" value="F:transcription cis-regulatory region binding"/>
    <property type="evidence" value="ECO:0007669"/>
    <property type="project" value="TreeGrafter"/>
</dbReference>
<dbReference type="OrthoDB" id="196624at2"/>
<evidence type="ECO:0000256" key="2">
    <source>
        <dbReference type="ARBA" id="ARBA00023015"/>
    </source>
</evidence>
<gene>
    <name evidence="6" type="ORF">SAMN05216466_12834</name>
</gene>
<accession>A0A1G8M3U5</accession>
<dbReference type="EMBL" id="FNCJ01000028">
    <property type="protein sequence ID" value="SDI62614.1"/>
    <property type="molecule type" value="Genomic_DNA"/>
</dbReference>
<dbReference type="Proteomes" id="UP000199706">
    <property type="component" value="Unassembled WGS sequence"/>
</dbReference>
<keyword evidence="3 6" id="KW-0238">DNA-binding</keyword>
<dbReference type="RefSeq" id="WP_090694732.1">
    <property type="nucleotide sequence ID" value="NZ_CADERL010000003.1"/>
</dbReference>
<sequence>MLDGVSLDQLRTFIAAVDEGSFSAAARRLNRVQSAVSGWVSALEEQIGITLFDRSGRFPKLTPEGVLLLADARAIVSGVDTLKARAKLMASGVEAELSVVFDVFFPTAAISEAARAFAKRFPLTPLRIFVEGLGAGYQPVLEGRCTLGILASLPMDFPSLAVDRLGTVPLVMVAARGHPLANFEGHIPKKELSKHVQLVLTDRSQLLAGRDYGVLSSTTWRLADLSTKYALLKDCVGWGGMPLHMVEKDIASGDLVALDVDGVPRAGAMLTISAVYPAATPPGPAGRWLVEHLKDWSSAKESPEPAKLQR</sequence>
<dbReference type="AlphaFoldDB" id="A0A1G8M3U5"/>
<protein>
    <submittedName>
        <fullName evidence="6">DNA-binding transcriptional regulator, LysR family</fullName>
    </submittedName>
</protein>
<evidence type="ECO:0000313" key="7">
    <source>
        <dbReference type="Proteomes" id="UP000199706"/>
    </source>
</evidence>
<evidence type="ECO:0000259" key="5">
    <source>
        <dbReference type="PROSITE" id="PS50931"/>
    </source>
</evidence>